<keyword evidence="5" id="KW-0862">Zinc</keyword>
<accession>A0A091AZL9</accession>
<name>A0A091AZL9_9GAMM</name>
<proteinExistence type="inferred from homology"/>
<sequence>MTGYKRITFLKIFGARVHVHWSVFIVMGGILMMSYRHPVLAPITICSYLGILLLHESGHAFVAGRLGYRSLDIYLGFLHGLCCFQAPETRKDEAIIAWGGVLAQFAVAIPLIVLAQTISLGDVPGMGPVVAFLGYLSALTAFVNLAPSRALDGGKAWALFPILWAERRKPKKRGSVTKGPWSPRKD</sequence>
<dbReference type="GO" id="GO:0006508">
    <property type="term" value="P:proteolysis"/>
    <property type="evidence" value="ECO:0007669"/>
    <property type="project" value="UniProtKB-KW"/>
</dbReference>
<evidence type="ECO:0000256" key="4">
    <source>
        <dbReference type="ARBA" id="ARBA00022801"/>
    </source>
</evidence>
<keyword evidence="4" id="KW-0378">Hydrolase</keyword>
<evidence type="ECO:0000256" key="2">
    <source>
        <dbReference type="ARBA" id="ARBA00007931"/>
    </source>
</evidence>
<evidence type="ECO:0000256" key="6">
    <source>
        <dbReference type="ARBA" id="ARBA00023049"/>
    </source>
</evidence>
<dbReference type="OrthoDB" id="5520892at2"/>
<comment type="caution">
    <text evidence="8">The sequence shown here is derived from an EMBL/GenBank/DDBJ whole genome shotgun (WGS) entry which is preliminary data.</text>
</comment>
<dbReference type="GO" id="GO:0008237">
    <property type="term" value="F:metallopeptidase activity"/>
    <property type="evidence" value="ECO:0007669"/>
    <property type="project" value="UniProtKB-KW"/>
</dbReference>
<dbReference type="PANTHER" id="PTHR39188:SF3">
    <property type="entry name" value="STAGE IV SPORULATION PROTEIN FB"/>
    <property type="match status" value="1"/>
</dbReference>
<keyword evidence="7" id="KW-0812">Transmembrane</keyword>
<keyword evidence="3" id="KW-0645">Protease</keyword>
<dbReference type="STRING" id="1121015.GCA_000420545_01286"/>
<evidence type="ECO:0000256" key="1">
    <source>
        <dbReference type="ARBA" id="ARBA00001947"/>
    </source>
</evidence>
<keyword evidence="6" id="KW-0482">Metalloprotease</keyword>
<evidence type="ECO:0000313" key="9">
    <source>
        <dbReference type="Proteomes" id="UP000029385"/>
    </source>
</evidence>
<evidence type="ECO:0000313" key="8">
    <source>
        <dbReference type="EMBL" id="KFN44752.1"/>
    </source>
</evidence>
<dbReference type="PANTHER" id="PTHR39188">
    <property type="entry name" value="MEMBRANE-ASSOCIATED ZINC METALLOPROTEASE M50B"/>
    <property type="match status" value="1"/>
</dbReference>
<evidence type="ECO:0000256" key="3">
    <source>
        <dbReference type="ARBA" id="ARBA00022670"/>
    </source>
</evidence>
<comment type="cofactor">
    <cofactor evidence="1">
        <name>Zn(2+)</name>
        <dbReference type="ChEBI" id="CHEBI:29105"/>
    </cofactor>
</comment>
<dbReference type="RefSeq" id="WP_022968921.1">
    <property type="nucleotide sequence ID" value="NZ_ATVD01000002.1"/>
</dbReference>
<gene>
    <name evidence="8" type="ORF">N789_01700</name>
</gene>
<organism evidence="8 9">
    <name type="scientific">Arenimonas oryziterrae DSM 21050 = YC6267</name>
    <dbReference type="NCBI Taxonomy" id="1121015"/>
    <lineage>
        <taxon>Bacteria</taxon>
        <taxon>Pseudomonadati</taxon>
        <taxon>Pseudomonadota</taxon>
        <taxon>Gammaproteobacteria</taxon>
        <taxon>Lysobacterales</taxon>
        <taxon>Lysobacteraceae</taxon>
        <taxon>Arenimonas</taxon>
    </lineage>
</organism>
<feature type="transmembrane region" description="Helical" evidence="7">
    <location>
        <begin position="95"/>
        <end position="119"/>
    </location>
</feature>
<dbReference type="PATRIC" id="fig|1121015.4.peg.336"/>
<comment type="similarity">
    <text evidence="2">Belongs to the peptidase M50B family.</text>
</comment>
<keyword evidence="7" id="KW-0472">Membrane</keyword>
<evidence type="ECO:0000256" key="7">
    <source>
        <dbReference type="SAM" id="Phobius"/>
    </source>
</evidence>
<reference evidence="8 9" key="1">
    <citation type="submission" date="2013-09" db="EMBL/GenBank/DDBJ databases">
        <title>Genome sequencing of Arenimonas oryziterrae.</title>
        <authorList>
            <person name="Chen F."/>
            <person name="Wang G."/>
        </authorList>
    </citation>
    <scope>NUCLEOTIDE SEQUENCE [LARGE SCALE GENOMIC DNA]</scope>
    <source>
        <strain evidence="8 9">YC6267</strain>
    </source>
</reference>
<feature type="transmembrane region" description="Helical" evidence="7">
    <location>
        <begin position="12"/>
        <end position="33"/>
    </location>
</feature>
<keyword evidence="9" id="KW-1185">Reference proteome</keyword>
<dbReference type="AlphaFoldDB" id="A0A091AZL9"/>
<feature type="transmembrane region" description="Helical" evidence="7">
    <location>
        <begin position="125"/>
        <end position="146"/>
    </location>
</feature>
<evidence type="ECO:0000256" key="5">
    <source>
        <dbReference type="ARBA" id="ARBA00022833"/>
    </source>
</evidence>
<feature type="transmembrane region" description="Helical" evidence="7">
    <location>
        <begin position="39"/>
        <end position="55"/>
    </location>
</feature>
<dbReference type="EMBL" id="AVCI01000001">
    <property type="protein sequence ID" value="KFN44752.1"/>
    <property type="molecule type" value="Genomic_DNA"/>
</dbReference>
<keyword evidence="7" id="KW-1133">Transmembrane helix</keyword>
<evidence type="ECO:0008006" key="10">
    <source>
        <dbReference type="Google" id="ProtNLM"/>
    </source>
</evidence>
<protein>
    <recommendedName>
        <fullName evidence="10">Peptidase M50 domain-containing protein</fullName>
    </recommendedName>
</protein>
<dbReference type="eggNOG" id="COG1994">
    <property type="taxonomic scope" value="Bacteria"/>
</dbReference>
<dbReference type="Proteomes" id="UP000029385">
    <property type="component" value="Unassembled WGS sequence"/>
</dbReference>